<reference evidence="1 2" key="1">
    <citation type="journal article" date="2024" name="Nat. Commun.">
        <title>Phylogenomics reveals the evolutionary origins of lichenization in chlorophyte algae.</title>
        <authorList>
            <person name="Puginier C."/>
            <person name="Libourel C."/>
            <person name="Otte J."/>
            <person name="Skaloud P."/>
            <person name="Haon M."/>
            <person name="Grisel S."/>
            <person name="Petersen M."/>
            <person name="Berrin J.G."/>
            <person name="Delaux P.M."/>
            <person name="Dal Grande F."/>
            <person name="Keller J."/>
        </authorList>
    </citation>
    <scope>NUCLEOTIDE SEQUENCE [LARGE SCALE GENOMIC DNA]</scope>
    <source>
        <strain evidence="1 2">SAG 2523</strain>
    </source>
</reference>
<evidence type="ECO:0000313" key="2">
    <source>
        <dbReference type="Proteomes" id="UP001485043"/>
    </source>
</evidence>
<keyword evidence="2" id="KW-1185">Reference proteome</keyword>
<evidence type="ECO:0000313" key="1">
    <source>
        <dbReference type="EMBL" id="KAK9845669.1"/>
    </source>
</evidence>
<dbReference type="Proteomes" id="UP001485043">
    <property type="component" value="Unassembled WGS sequence"/>
</dbReference>
<organism evidence="1 2">
    <name type="scientific">Apatococcus fuscideae</name>
    <dbReference type="NCBI Taxonomy" id="2026836"/>
    <lineage>
        <taxon>Eukaryota</taxon>
        <taxon>Viridiplantae</taxon>
        <taxon>Chlorophyta</taxon>
        <taxon>core chlorophytes</taxon>
        <taxon>Trebouxiophyceae</taxon>
        <taxon>Chlorellales</taxon>
        <taxon>Chlorellaceae</taxon>
        <taxon>Apatococcus</taxon>
    </lineage>
</organism>
<dbReference type="InterPro" id="IPR029058">
    <property type="entry name" value="AB_hydrolase_fold"/>
</dbReference>
<comment type="caution">
    <text evidence="1">The sequence shown here is derived from an EMBL/GenBank/DDBJ whole genome shotgun (WGS) entry which is preliminary data.</text>
</comment>
<accession>A0AAW1SJ07</accession>
<proteinExistence type="predicted"/>
<sequence length="187" mass="21225">MALQLASRHPKQIHGLIILGCRTYPQTEVQRASTKVMAPFTTHSPLLFRAPGWAFPFAVPLIAAKILPLFWHPMTFRWKPWLPARFWVESSLNHPWVMRASFNGPPLPAKSLKEYVDLFKSIRQPALLIDGEEDVPGATGVQRMAADLADVRTFNVSGSRHFPHMERPETVNTLIQHWLQSKVMIAA</sequence>
<dbReference type="Gene3D" id="3.40.50.1820">
    <property type="entry name" value="alpha/beta hydrolase"/>
    <property type="match status" value="1"/>
</dbReference>
<name>A0AAW1SJ07_9CHLO</name>
<dbReference type="AlphaFoldDB" id="A0AAW1SJ07"/>
<dbReference type="EMBL" id="JALJOV010001592">
    <property type="protein sequence ID" value="KAK9845669.1"/>
    <property type="molecule type" value="Genomic_DNA"/>
</dbReference>
<protein>
    <submittedName>
        <fullName evidence="1">Uncharacterized protein</fullName>
    </submittedName>
</protein>
<gene>
    <name evidence="1" type="ORF">WJX84_011008</name>
</gene>
<dbReference type="SUPFAM" id="SSF53474">
    <property type="entry name" value="alpha/beta-Hydrolases"/>
    <property type="match status" value="1"/>
</dbReference>